<dbReference type="RefSeq" id="WP_088053321.1">
    <property type="nucleotide sequence ID" value="NZ_BMJD01000059.1"/>
</dbReference>
<reference evidence="1" key="1">
    <citation type="journal article" date="2014" name="Int. J. Syst. Evol. Microbiol.">
        <title>Complete genome sequence of Corynebacterium casei LMG S-19264T (=DSM 44701T), isolated from a smear-ripened cheese.</title>
        <authorList>
            <consortium name="US DOE Joint Genome Institute (JGI-PGF)"/>
            <person name="Walter F."/>
            <person name="Albersmeier A."/>
            <person name="Kalinowski J."/>
            <person name="Ruckert C."/>
        </authorList>
    </citation>
    <scope>NUCLEOTIDE SEQUENCE</scope>
    <source>
        <strain evidence="1">CGMCC 1.15454</strain>
    </source>
</reference>
<accession>A0A9W5U1I0</accession>
<dbReference type="AlphaFoldDB" id="A0A9W5U1I0"/>
<gene>
    <name evidence="1" type="ORF">GCM10011409_42190</name>
</gene>
<protein>
    <submittedName>
        <fullName evidence="1">Uncharacterized protein</fullName>
    </submittedName>
</protein>
<name>A0A9W5U1I0_9BACI</name>
<dbReference type="Proteomes" id="UP000621492">
    <property type="component" value="Unassembled WGS sequence"/>
</dbReference>
<evidence type="ECO:0000313" key="1">
    <source>
        <dbReference type="EMBL" id="GGB60376.1"/>
    </source>
</evidence>
<reference evidence="1" key="2">
    <citation type="submission" date="2020-09" db="EMBL/GenBank/DDBJ databases">
        <authorList>
            <person name="Sun Q."/>
            <person name="Zhou Y."/>
        </authorList>
    </citation>
    <scope>NUCLEOTIDE SEQUENCE</scope>
    <source>
        <strain evidence="1">CGMCC 1.15454</strain>
    </source>
</reference>
<organism evidence="1 2">
    <name type="scientific">Lentibacillus populi</name>
    <dbReference type="NCBI Taxonomy" id="1827502"/>
    <lineage>
        <taxon>Bacteria</taxon>
        <taxon>Bacillati</taxon>
        <taxon>Bacillota</taxon>
        <taxon>Bacilli</taxon>
        <taxon>Bacillales</taxon>
        <taxon>Bacillaceae</taxon>
        <taxon>Lentibacillus</taxon>
    </lineage>
</organism>
<comment type="caution">
    <text evidence="1">The sequence shown here is derived from an EMBL/GenBank/DDBJ whole genome shotgun (WGS) entry which is preliminary data.</text>
</comment>
<keyword evidence="2" id="KW-1185">Reference proteome</keyword>
<sequence length="161" mass="18714">MYNFIEKEVVRKNQSLINYTWIRGKQENKNICVMLPGLGYSTQRPLFHYSTSVCMNNNVDVLHVNYNYANNAEFKNLSNQEQDKWMYEDVLSVIKTVLNNVIYGKVLSKSIGTTPMACEWNEKEFINQHKTYGIWLTPAKRGDSISITIEVGDTVIICYRK</sequence>
<evidence type="ECO:0000313" key="2">
    <source>
        <dbReference type="Proteomes" id="UP000621492"/>
    </source>
</evidence>
<proteinExistence type="predicted"/>
<dbReference type="EMBL" id="BMJD01000059">
    <property type="protein sequence ID" value="GGB60376.1"/>
    <property type="molecule type" value="Genomic_DNA"/>
</dbReference>